<organism evidence="9 10">
    <name type="scientific">Schistosoma margrebowiei</name>
    <dbReference type="NCBI Taxonomy" id="48269"/>
    <lineage>
        <taxon>Eukaryota</taxon>
        <taxon>Metazoa</taxon>
        <taxon>Spiralia</taxon>
        <taxon>Lophotrochozoa</taxon>
        <taxon>Platyhelminthes</taxon>
        <taxon>Trematoda</taxon>
        <taxon>Digenea</taxon>
        <taxon>Strigeidida</taxon>
        <taxon>Schistosomatoidea</taxon>
        <taxon>Schistosomatidae</taxon>
        <taxon>Schistosoma</taxon>
    </lineage>
</organism>
<dbReference type="SUPFAM" id="SSF103473">
    <property type="entry name" value="MFS general substrate transporter"/>
    <property type="match status" value="1"/>
</dbReference>
<dbReference type="InterPro" id="IPR020846">
    <property type="entry name" value="MFS_dom"/>
</dbReference>
<dbReference type="GO" id="GO:0022857">
    <property type="term" value="F:transmembrane transporter activity"/>
    <property type="evidence" value="ECO:0007669"/>
    <property type="project" value="InterPro"/>
</dbReference>
<keyword evidence="5 8" id="KW-1133">Transmembrane helix</keyword>
<evidence type="ECO:0000256" key="4">
    <source>
        <dbReference type="ARBA" id="ARBA00022692"/>
    </source>
</evidence>
<feature type="compositionally biased region" description="Basic and acidic residues" evidence="7">
    <location>
        <begin position="8"/>
        <end position="29"/>
    </location>
</feature>
<proteinExistence type="inferred from homology"/>
<evidence type="ECO:0000313" key="10">
    <source>
        <dbReference type="Proteomes" id="UP000277204"/>
    </source>
</evidence>
<dbReference type="PROSITE" id="PS50850">
    <property type="entry name" value="MFS"/>
    <property type="match status" value="1"/>
</dbReference>
<evidence type="ECO:0000256" key="3">
    <source>
        <dbReference type="ARBA" id="ARBA00022448"/>
    </source>
</evidence>
<keyword evidence="6 8" id="KW-0472">Membrane</keyword>
<dbReference type="Proteomes" id="UP000277204">
    <property type="component" value="Unassembled WGS sequence"/>
</dbReference>
<keyword evidence="4 8" id="KW-0812">Transmembrane</keyword>
<dbReference type="Gene3D" id="1.20.1250.20">
    <property type="entry name" value="MFS general substrate transporter like domains"/>
    <property type="match status" value="1"/>
</dbReference>
<evidence type="ECO:0000256" key="8">
    <source>
        <dbReference type="SAM" id="Phobius"/>
    </source>
</evidence>
<accession>A0A183LKM8</accession>
<keyword evidence="10" id="KW-1185">Reference proteome</keyword>
<evidence type="ECO:0000256" key="6">
    <source>
        <dbReference type="ARBA" id="ARBA00023136"/>
    </source>
</evidence>
<feature type="transmembrane region" description="Helical" evidence="8">
    <location>
        <begin position="116"/>
        <end position="140"/>
    </location>
</feature>
<dbReference type="Pfam" id="PF00083">
    <property type="entry name" value="Sugar_tr"/>
    <property type="match status" value="1"/>
</dbReference>
<evidence type="ECO:0000256" key="7">
    <source>
        <dbReference type="SAM" id="MobiDB-lite"/>
    </source>
</evidence>
<comment type="subcellular location">
    <subcellularLocation>
        <location evidence="1">Membrane</location>
        <topology evidence="1">Multi-pass membrane protein</topology>
    </subcellularLocation>
</comment>
<dbReference type="STRING" id="48269.A0A183LKM8"/>
<evidence type="ECO:0000256" key="1">
    <source>
        <dbReference type="ARBA" id="ARBA00004141"/>
    </source>
</evidence>
<feature type="compositionally biased region" description="Basic and acidic residues" evidence="7">
    <location>
        <begin position="73"/>
        <end position="94"/>
    </location>
</feature>
<name>A0A183LKM8_9TREM</name>
<dbReference type="PANTHER" id="PTHR23511">
    <property type="entry name" value="SYNAPTIC VESICLE GLYCOPROTEIN 2"/>
    <property type="match status" value="1"/>
</dbReference>
<dbReference type="AlphaFoldDB" id="A0A183LKM8"/>
<feature type="region of interest" description="Disordered" evidence="7">
    <location>
        <begin position="1"/>
        <end position="61"/>
    </location>
</feature>
<dbReference type="InterPro" id="IPR005828">
    <property type="entry name" value="MFS_sugar_transport-like"/>
</dbReference>
<feature type="region of interest" description="Disordered" evidence="7">
    <location>
        <begin position="73"/>
        <end position="95"/>
    </location>
</feature>
<evidence type="ECO:0000313" key="9">
    <source>
        <dbReference type="EMBL" id="VDO61266.1"/>
    </source>
</evidence>
<evidence type="ECO:0000256" key="2">
    <source>
        <dbReference type="ARBA" id="ARBA00008335"/>
    </source>
</evidence>
<feature type="transmembrane region" description="Helical" evidence="8">
    <location>
        <begin position="180"/>
        <end position="197"/>
    </location>
</feature>
<gene>
    <name evidence="9" type="ORF">SMRZ_LOCUS4353</name>
</gene>
<reference evidence="9 10" key="1">
    <citation type="submission" date="2018-11" db="EMBL/GenBank/DDBJ databases">
        <authorList>
            <consortium name="Pathogen Informatics"/>
        </authorList>
    </citation>
    <scope>NUCLEOTIDE SEQUENCE [LARGE SCALE GENOMIC DNA]</scope>
    <source>
        <strain evidence="9 10">Zambia</strain>
    </source>
</reference>
<dbReference type="InterPro" id="IPR036259">
    <property type="entry name" value="MFS_trans_sf"/>
</dbReference>
<dbReference type="EMBL" id="UZAI01001374">
    <property type="protein sequence ID" value="VDO61266.1"/>
    <property type="molecule type" value="Genomic_DNA"/>
</dbReference>
<comment type="similarity">
    <text evidence="2">Belongs to the major facilitator superfamily.</text>
</comment>
<sequence>MQPVRARRYFEKKQEPPALVEEDKRKKDVQTGYRQRYTSEIDYPSSPPVYQSLFPDKSENKLNSNEVVGSARLDSEDLNKSDSSKNGLDAEEKPNPTYTVEDAVEAAGFGRFQLKLFILCGAISAADAMEMLLLSVLGPALRCYWLLSSGQVAAITTVVFAGFLFGAPLWGFIADRFGRWPTLLIVLSMITYFGIITSCAPTYIWVIILRLLVGFAIGGGNSRLVFLNFQLPIVTRSFSCV</sequence>
<dbReference type="PANTHER" id="PTHR23511:SF45">
    <property type="entry name" value="SVOP LIKE"/>
    <property type="match status" value="1"/>
</dbReference>
<protein>
    <submittedName>
        <fullName evidence="9">Uncharacterized protein</fullName>
    </submittedName>
</protein>
<keyword evidence="3" id="KW-0813">Transport</keyword>
<evidence type="ECO:0000256" key="5">
    <source>
        <dbReference type="ARBA" id="ARBA00022989"/>
    </source>
</evidence>
<dbReference type="GO" id="GO:0016020">
    <property type="term" value="C:membrane"/>
    <property type="evidence" value="ECO:0007669"/>
    <property type="project" value="UniProtKB-SubCell"/>
</dbReference>
<feature type="transmembrane region" description="Helical" evidence="8">
    <location>
        <begin position="152"/>
        <end position="173"/>
    </location>
</feature>